<name>A0A6J6IDL1_9ZZZZ</name>
<accession>A0A6J6IDL1</accession>
<dbReference type="EMBL" id="CAEZUP010000115">
    <property type="protein sequence ID" value="CAB4622569.1"/>
    <property type="molecule type" value="Genomic_DNA"/>
</dbReference>
<dbReference type="AlphaFoldDB" id="A0A6J6IDL1"/>
<gene>
    <name evidence="1" type="ORF">UFOPK1835_01903</name>
</gene>
<sequence>MTKGLHSKSAVSGAAVALVGALAILGASFGLKAFGDARSDDSEQSRGAAAGDLDFFDSEYCIKSLMTRVEFDNQLPVGVTIVSVTDIDTFDWCNSAAGDVLLLPTDSAQQRWGLTGLVLAPASTITRQIEPRATSSGSPFSLSLVSAAGEALGIANLDVNTLDNERGRIVFRGDELAVLTDYRQEKAIGAMIVDGQARLVLASVATRGWESVVTFRVG</sequence>
<proteinExistence type="predicted"/>
<organism evidence="1">
    <name type="scientific">freshwater metagenome</name>
    <dbReference type="NCBI Taxonomy" id="449393"/>
    <lineage>
        <taxon>unclassified sequences</taxon>
        <taxon>metagenomes</taxon>
        <taxon>ecological metagenomes</taxon>
    </lineage>
</organism>
<protein>
    <submittedName>
        <fullName evidence="1">Unannotated protein</fullName>
    </submittedName>
</protein>
<evidence type="ECO:0000313" key="1">
    <source>
        <dbReference type="EMBL" id="CAB4622569.1"/>
    </source>
</evidence>
<reference evidence="1" key="1">
    <citation type="submission" date="2020-05" db="EMBL/GenBank/DDBJ databases">
        <authorList>
            <person name="Chiriac C."/>
            <person name="Salcher M."/>
            <person name="Ghai R."/>
            <person name="Kavagutti S V."/>
        </authorList>
    </citation>
    <scope>NUCLEOTIDE SEQUENCE</scope>
</reference>